<dbReference type="OrthoDB" id="5599437at2"/>
<evidence type="ECO:0000256" key="3">
    <source>
        <dbReference type="ARBA" id="ARBA00023136"/>
    </source>
</evidence>
<proteinExistence type="inferred from homology"/>
<dbReference type="Pfam" id="PF07348">
    <property type="entry name" value="Syd"/>
    <property type="match status" value="1"/>
</dbReference>
<accession>A0A3L8PR64</accession>
<comment type="similarity">
    <text evidence="4">Belongs to the Syd family.</text>
</comment>
<organism evidence="5 6">
    <name type="scientific">Parashewanella curva</name>
    <dbReference type="NCBI Taxonomy" id="2338552"/>
    <lineage>
        <taxon>Bacteria</taxon>
        <taxon>Pseudomonadati</taxon>
        <taxon>Pseudomonadota</taxon>
        <taxon>Gammaproteobacteria</taxon>
        <taxon>Alteromonadales</taxon>
        <taxon>Shewanellaceae</taxon>
        <taxon>Parashewanella</taxon>
    </lineage>
</organism>
<evidence type="ECO:0000256" key="2">
    <source>
        <dbReference type="ARBA" id="ARBA00022519"/>
    </source>
</evidence>
<keyword evidence="2 4" id="KW-0997">Cell inner membrane</keyword>
<dbReference type="AlphaFoldDB" id="A0A3L8PR64"/>
<dbReference type="GO" id="GO:0009898">
    <property type="term" value="C:cytoplasmic side of plasma membrane"/>
    <property type="evidence" value="ECO:0007669"/>
    <property type="project" value="InterPro"/>
</dbReference>
<comment type="subcellular location">
    <subcellularLocation>
        <location evidence="4">Cell inner membrane</location>
        <topology evidence="4">Peripheral membrane protein</topology>
        <orientation evidence="4">Cytoplasmic side</orientation>
    </subcellularLocation>
    <text evidence="4">Loosely associated with the cytoplasmic side of the inner membrane, probably via SecY.</text>
</comment>
<keyword evidence="6" id="KW-1185">Reference proteome</keyword>
<comment type="caution">
    <text evidence="5">The sequence shown here is derived from an EMBL/GenBank/DDBJ whole genome shotgun (WGS) entry which is preliminary data.</text>
</comment>
<dbReference type="InterPro" id="IPR038228">
    <property type="entry name" value="Syd_sf"/>
</dbReference>
<dbReference type="RefSeq" id="WP_121840795.1">
    <property type="nucleotide sequence ID" value="NZ_ML014875.1"/>
</dbReference>
<evidence type="ECO:0000256" key="1">
    <source>
        <dbReference type="ARBA" id="ARBA00022475"/>
    </source>
</evidence>
<dbReference type="Proteomes" id="UP000281474">
    <property type="component" value="Unassembled WGS sequence"/>
</dbReference>
<keyword evidence="3 4" id="KW-0472">Membrane</keyword>
<protein>
    <recommendedName>
        <fullName evidence="4">Protein Syd</fullName>
    </recommendedName>
</protein>
<dbReference type="Gene3D" id="3.40.1580.20">
    <property type="entry name" value="Syd protein"/>
    <property type="match status" value="1"/>
</dbReference>
<evidence type="ECO:0000313" key="5">
    <source>
        <dbReference type="EMBL" id="RLV57870.1"/>
    </source>
</evidence>
<reference evidence="5 6" key="1">
    <citation type="submission" date="2018-09" db="EMBL/GenBank/DDBJ databases">
        <title>Phylogeny of the Shewanellaceae, and recommendation for two new genera, Pseudoshewanella and Parashewanella.</title>
        <authorList>
            <person name="Wang G."/>
        </authorList>
    </citation>
    <scope>NUCLEOTIDE SEQUENCE [LARGE SCALE GENOMIC DNA]</scope>
    <source>
        <strain evidence="5 6">C51</strain>
    </source>
</reference>
<keyword evidence="1 4" id="KW-1003">Cell membrane</keyword>
<dbReference type="EMBL" id="QZEI01000126">
    <property type="protein sequence ID" value="RLV57870.1"/>
    <property type="molecule type" value="Genomic_DNA"/>
</dbReference>
<evidence type="ECO:0000313" key="6">
    <source>
        <dbReference type="Proteomes" id="UP000281474"/>
    </source>
</evidence>
<comment type="function">
    <text evidence="4">Interacts with the SecY protein in vivo. May bind preferentially to an uncomplexed state of SecY, thus functioning either as a chelating agent for excess SecY in the cell or as a regulatory factor that negatively controls the translocase function.</text>
</comment>
<evidence type="ECO:0000256" key="4">
    <source>
        <dbReference type="HAMAP-Rule" id="MF_01104"/>
    </source>
</evidence>
<name>A0A3L8PR64_9GAMM</name>
<gene>
    <name evidence="4" type="primary">syd</name>
    <name evidence="5" type="ORF">D5018_20250</name>
</gene>
<dbReference type="CDD" id="cd16323">
    <property type="entry name" value="Syd"/>
    <property type="match status" value="1"/>
</dbReference>
<dbReference type="InterPro" id="IPR009948">
    <property type="entry name" value="Syd"/>
</dbReference>
<dbReference type="HAMAP" id="MF_01104">
    <property type="entry name" value="Syd"/>
    <property type="match status" value="1"/>
</dbReference>
<sequence length="215" mass="24887">MSCLTALEEFFNRYHDFYQQALSEAPRFYPLGENSDCIIGDYDGDLETVVQWKPFKRKQNVDFSNVESALSISLHHDINEFYGCWFSGHLFFDSKWGHGELLQPWNQSDFELLQQNTIGHLMMKQKLKQPLTWFVGVLEEGDQMITVNNEDGSVWLETPGEIPTQKLSDSISELLKNITPRVTPAEKPQSVDEHIEHPGIFSSFKRMWNNLRGKA</sequence>
<dbReference type="NCBIfam" id="NF003439">
    <property type="entry name" value="PRK04968.1"/>
    <property type="match status" value="1"/>
</dbReference>